<dbReference type="Proteomes" id="UP001231109">
    <property type="component" value="Unassembled WGS sequence"/>
</dbReference>
<sequence>MMSLWDTAGGQTVTVTTLDAGLDQAVSSRLREMGLENGLPVLCLRRGPFNGALVVAIADCVYSLEQKIASKIRVKPL</sequence>
<comment type="caution">
    <text evidence="3">The sequence shown here is derived from an EMBL/GenBank/DDBJ whole genome shotgun (WGS) entry which is preliminary data.</text>
</comment>
<dbReference type="RefSeq" id="WP_305974655.1">
    <property type="nucleotide sequence ID" value="NZ_JAPJDZ010000011.1"/>
</dbReference>
<dbReference type="InterPro" id="IPR038157">
    <property type="entry name" value="FeoA_core_dom"/>
</dbReference>
<feature type="domain" description="Ferrous iron transporter FeoA-like" evidence="2">
    <location>
        <begin position="2"/>
        <end position="76"/>
    </location>
</feature>
<evidence type="ECO:0000313" key="4">
    <source>
        <dbReference type="Proteomes" id="UP001231109"/>
    </source>
</evidence>
<keyword evidence="4" id="KW-1185">Reference proteome</keyword>
<organism evidence="3 4">
    <name type="scientific">Rheinheimera baltica</name>
    <dbReference type="NCBI Taxonomy" id="67576"/>
    <lineage>
        <taxon>Bacteria</taxon>
        <taxon>Pseudomonadati</taxon>
        <taxon>Pseudomonadota</taxon>
        <taxon>Gammaproteobacteria</taxon>
        <taxon>Chromatiales</taxon>
        <taxon>Chromatiaceae</taxon>
        <taxon>Rheinheimera</taxon>
    </lineage>
</organism>
<keyword evidence="1" id="KW-0408">Iron</keyword>
<evidence type="ECO:0000313" key="3">
    <source>
        <dbReference type="EMBL" id="MDP5135604.1"/>
    </source>
</evidence>
<name>A0ABT9HWV4_9GAMM</name>
<reference evidence="3 4" key="1">
    <citation type="submission" date="2022-11" db="EMBL/GenBank/DDBJ databases">
        <title>Viruses from the air-sea interface of a natural surface slick.</title>
        <authorList>
            <person name="Rahlff J."/>
            <person name="Holmfeldt K."/>
        </authorList>
    </citation>
    <scope>NUCLEOTIDE SEQUENCE [LARGE SCALE GENOMIC DNA]</scope>
    <source>
        <strain evidence="3 4">SMS4</strain>
    </source>
</reference>
<gene>
    <name evidence="3" type="ORF">ORJ04_06540</name>
</gene>
<dbReference type="Gene3D" id="2.30.30.90">
    <property type="match status" value="1"/>
</dbReference>
<accession>A0ABT9HWV4</accession>
<dbReference type="InterPro" id="IPR007167">
    <property type="entry name" value="Fe-transptr_FeoA-like"/>
</dbReference>
<protein>
    <submittedName>
        <fullName evidence="3">FeoA family protein</fullName>
    </submittedName>
</protein>
<dbReference type="SUPFAM" id="SSF50037">
    <property type="entry name" value="C-terminal domain of transcriptional repressors"/>
    <property type="match status" value="1"/>
</dbReference>
<dbReference type="Pfam" id="PF04023">
    <property type="entry name" value="FeoA"/>
    <property type="match status" value="1"/>
</dbReference>
<dbReference type="EMBL" id="JAPJDZ010000011">
    <property type="protein sequence ID" value="MDP5135604.1"/>
    <property type="molecule type" value="Genomic_DNA"/>
</dbReference>
<evidence type="ECO:0000259" key="2">
    <source>
        <dbReference type="SMART" id="SM00899"/>
    </source>
</evidence>
<proteinExistence type="predicted"/>
<dbReference type="InterPro" id="IPR008988">
    <property type="entry name" value="Transcriptional_repressor_C"/>
</dbReference>
<dbReference type="SMART" id="SM00899">
    <property type="entry name" value="FeoA"/>
    <property type="match status" value="1"/>
</dbReference>
<evidence type="ECO:0000256" key="1">
    <source>
        <dbReference type="ARBA" id="ARBA00023004"/>
    </source>
</evidence>